<comment type="caution">
    <text evidence="1">The sequence shown here is derived from an EMBL/GenBank/DDBJ whole genome shotgun (WGS) entry which is preliminary data.</text>
</comment>
<protein>
    <submittedName>
        <fullName evidence="1">13645_t:CDS:1</fullName>
    </submittedName>
</protein>
<dbReference type="InterPro" id="IPR011990">
    <property type="entry name" value="TPR-like_helical_dom_sf"/>
</dbReference>
<organism evidence="1 2">
    <name type="scientific">Gigaspora margarita</name>
    <dbReference type="NCBI Taxonomy" id="4874"/>
    <lineage>
        <taxon>Eukaryota</taxon>
        <taxon>Fungi</taxon>
        <taxon>Fungi incertae sedis</taxon>
        <taxon>Mucoromycota</taxon>
        <taxon>Glomeromycotina</taxon>
        <taxon>Glomeromycetes</taxon>
        <taxon>Diversisporales</taxon>
        <taxon>Gigasporaceae</taxon>
        <taxon>Gigaspora</taxon>
    </lineage>
</organism>
<dbReference type="EMBL" id="CAJVQB010008774">
    <property type="protein sequence ID" value="CAG8722933.1"/>
    <property type="molecule type" value="Genomic_DNA"/>
</dbReference>
<reference evidence="1 2" key="1">
    <citation type="submission" date="2021-06" db="EMBL/GenBank/DDBJ databases">
        <authorList>
            <person name="Kallberg Y."/>
            <person name="Tangrot J."/>
            <person name="Rosling A."/>
        </authorList>
    </citation>
    <scope>NUCLEOTIDE SEQUENCE [LARGE SCALE GENOMIC DNA]</scope>
    <source>
        <strain evidence="1 2">120-4 pot B 10/14</strain>
    </source>
</reference>
<dbReference type="Proteomes" id="UP000789901">
    <property type="component" value="Unassembled WGS sequence"/>
</dbReference>
<dbReference type="Gene3D" id="1.25.40.10">
    <property type="entry name" value="Tetratricopeptide repeat domain"/>
    <property type="match status" value="1"/>
</dbReference>
<name>A0ABN7V304_GIGMA</name>
<dbReference type="SUPFAM" id="SSF48452">
    <property type="entry name" value="TPR-like"/>
    <property type="match status" value="1"/>
</dbReference>
<accession>A0ABN7V304</accession>
<evidence type="ECO:0000313" key="1">
    <source>
        <dbReference type="EMBL" id="CAG8722933.1"/>
    </source>
</evidence>
<sequence length="83" mass="9808">MLYGEALYNPENSLEIKSNYVYALTLQAKICFNLEKYRDTIQILSKALEIKPKSDNDIALFYRNEAKFKQGLHEENRLIQETY</sequence>
<keyword evidence="2" id="KW-1185">Reference proteome</keyword>
<evidence type="ECO:0000313" key="2">
    <source>
        <dbReference type="Proteomes" id="UP000789901"/>
    </source>
</evidence>
<gene>
    <name evidence="1" type="ORF">GMARGA_LOCUS13683</name>
</gene>
<proteinExistence type="predicted"/>